<dbReference type="OMA" id="HNFLIYD"/>
<dbReference type="OrthoDB" id="72269at2759"/>
<feature type="transmembrane region" description="Helical" evidence="1">
    <location>
        <begin position="353"/>
        <end position="376"/>
    </location>
</feature>
<evidence type="ECO:0000313" key="2">
    <source>
        <dbReference type="EMBL" id="EAU36859.1"/>
    </source>
</evidence>
<dbReference type="GeneID" id="4316877"/>
<feature type="transmembrane region" description="Helical" evidence="1">
    <location>
        <begin position="63"/>
        <end position="82"/>
    </location>
</feature>
<feature type="transmembrane region" description="Helical" evidence="1">
    <location>
        <begin position="208"/>
        <end position="231"/>
    </location>
</feature>
<gene>
    <name evidence="2" type="ORF">ATEG_01897</name>
</gene>
<evidence type="ECO:0000313" key="3">
    <source>
        <dbReference type="Proteomes" id="UP000007963"/>
    </source>
</evidence>
<dbReference type="STRING" id="341663.Q0CWN7"/>
<dbReference type="EMBL" id="CH476596">
    <property type="protein sequence ID" value="EAU36859.1"/>
    <property type="molecule type" value="Genomic_DNA"/>
</dbReference>
<dbReference type="VEuPathDB" id="FungiDB:ATEG_01897"/>
<name>Q0CWN7_ASPTN</name>
<feature type="transmembrane region" description="Helical" evidence="1">
    <location>
        <begin position="321"/>
        <end position="341"/>
    </location>
</feature>
<dbReference type="AlphaFoldDB" id="Q0CWN7"/>
<accession>Q0CWN7</accession>
<dbReference type="eggNOG" id="ENOG502SHVK">
    <property type="taxonomic scope" value="Eukaryota"/>
</dbReference>
<keyword evidence="1" id="KW-1133">Transmembrane helix</keyword>
<reference evidence="3" key="1">
    <citation type="submission" date="2005-09" db="EMBL/GenBank/DDBJ databases">
        <title>Annotation of the Aspergillus terreus NIH2624 genome.</title>
        <authorList>
            <person name="Birren B.W."/>
            <person name="Lander E.S."/>
            <person name="Galagan J.E."/>
            <person name="Nusbaum C."/>
            <person name="Devon K."/>
            <person name="Henn M."/>
            <person name="Ma L.-J."/>
            <person name="Jaffe D.B."/>
            <person name="Butler J."/>
            <person name="Alvarez P."/>
            <person name="Gnerre S."/>
            <person name="Grabherr M."/>
            <person name="Kleber M."/>
            <person name="Mauceli E.W."/>
            <person name="Brockman W."/>
            <person name="Rounsley S."/>
            <person name="Young S.K."/>
            <person name="LaButti K."/>
            <person name="Pushparaj V."/>
            <person name="DeCaprio D."/>
            <person name="Crawford M."/>
            <person name="Koehrsen M."/>
            <person name="Engels R."/>
            <person name="Montgomery P."/>
            <person name="Pearson M."/>
            <person name="Howarth C."/>
            <person name="Larson L."/>
            <person name="Luoma S."/>
            <person name="White J."/>
            <person name="Alvarado L."/>
            <person name="Kodira C.D."/>
            <person name="Zeng Q."/>
            <person name="Oleary S."/>
            <person name="Yandava C."/>
            <person name="Denning D.W."/>
            <person name="Nierman W.C."/>
            <person name="Milne T."/>
            <person name="Madden K."/>
        </authorList>
    </citation>
    <scope>NUCLEOTIDE SEQUENCE [LARGE SCALE GENOMIC DNA]</scope>
    <source>
        <strain evidence="3">NIH 2624 / FGSC A1156</strain>
    </source>
</reference>
<keyword evidence="1" id="KW-0472">Membrane</keyword>
<feature type="transmembrane region" description="Helical" evidence="1">
    <location>
        <begin position="89"/>
        <end position="108"/>
    </location>
</feature>
<keyword evidence="1" id="KW-0812">Transmembrane</keyword>
<organism evidence="2 3">
    <name type="scientific">Aspergillus terreus (strain NIH 2624 / FGSC A1156)</name>
    <dbReference type="NCBI Taxonomy" id="341663"/>
    <lineage>
        <taxon>Eukaryota</taxon>
        <taxon>Fungi</taxon>
        <taxon>Dikarya</taxon>
        <taxon>Ascomycota</taxon>
        <taxon>Pezizomycotina</taxon>
        <taxon>Eurotiomycetes</taxon>
        <taxon>Eurotiomycetidae</taxon>
        <taxon>Eurotiales</taxon>
        <taxon>Aspergillaceae</taxon>
        <taxon>Aspergillus</taxon>
        <taxon>Aspergillus subgen. Circumdati</taxon>
    </lineage>
</organism>
<protein>
    <submittedName>
        <fullName evidence="2">Uncharacterized protein</fullName>
    </submittedName>
</protein>
<proteinExistence type="predicted"/>
<evidence type="ECO:0000256" key="1">
    <source>
        <dbReference type="SAM" id="Phobius"/>
    </source>
</evidence>
<sequence length="392" mass="43351">MAQTSFCGLTPILYLLSVLGTYHTWGRTVLDGTLFHLIAALHGSTSYILPGTDSLLRTCITGIYWPIDYLLDILIVFFWEAVDGSHPATSAIGVYFLAQYLSVLTGVYVDSLRRGQSGRTSPMRTMLWLLLFQLSAIACTGPLWALWYLTNSPLIADDISFEHLRNKSSTPPRQVILILPSLVLGYLLPAVAMALPSPGLVSNNFQQLALVAWNIFPVLVYLAMRVLQMVLPVGKGSIWNEEYTFRRTATCILNATMLLISFTTHIGLTSISLSTILFPNLWAPEAIREFNPASLLIPPVSVTRAQTVGDGVRSFFLWDQVFGYTVGILVAWLQLRTVLISRGWHRQWPWPKVLLGIIGGTMIAGPGSVCLGLNWIRDEILIPSGGASQKEE</sequence>
<dbReference type="RefSeq" id="XP_001211075.1">
    <property type="nucleotide sequence ID" value="XM_001211075.1"/>
</dbReference>
<feature type="transmembrane region" description="Helical" evidence="1">
    <location>
        <begin position="128"/>
        <end position="149"/>
    </location>
</feature>
<feature type="transmembrane region" description="Helical" evidence="1">
    <location>
        <begin position="175"/>
        <end position="196"/>
    </location>
</feature>
<dbReference type="Proteomes" id="UP000007963">
    <property type="component" value="Unassembled WGS sequence"/>
</dbReference>
<feature type="transmembrane region" description="Helical" evidence="1">
    <location>
        <begin position="252"/>
        <end position="278"/>
    </location>
</feature>
<dbReference type="HOGENOM" id="CLU_038717_0_0_1"/>